<dbReference type="PANTHER" id="PTHR43094:SF1">
    <property type="entry name" value="AMINOTRANSFERASE CLASS-III"/>
    <property type="match status" value="1"/>
</dbReference>
<dbReference type="PANTHER" id="PTHR43094">
    <property type="entry name" value="AMINOTRANSFERASE"/>
    <property type="match status" value="1"/>
</dbReference>
<accession>A0A4U2ZYZ0</accession>
<dbReference type="SUPFAM" id="SSF53383">
    <property type="entry name" value="PLP-dependent transferases"/>
    <property type="match status" value="1"/>
</dbReference>
<dbReference type="GO" id="GO:0008483">
    <property type="term" value="F:transaminase activity"/>
    <property type="evidence" value="ECO:0007669"/>
    <property type="project" value="UniProtKB-KW"/>
</dbReference>
<dbReference type="Proteomes" id="UP000305524">
    <property type="component" value="Unassembled WGS sequence"/>
</dbReference>
<dbReference type="RefSeq" id="WP_137059053.1">
    <property type="nucleotide sequence ID" value="NZ_SZOD01000851.1"/>
</dbReference>
<organism evidence="2 3">
    <name type="scientific">Bacillus mycoides</name>
    <dbReference type="NCBI Taxonomy" id="1405"/>
    <lineage>
        <taxon>Bacteria</taxon>
        <taxon>Bacillati</taxon>
        <taxon>Bacillota</taxon>
        <taxon>Bacilli</taxon>
        <taxon>Bacillales</taxon>
        <taxon>Bacillaceae</taxon>
        <taxon>Bacillus</taxon>
        <taxon>Bacillus cereus group</taxon>
    </lineage>
</organism>
<dbReference type="AlphaFoldDB" id="A0A4U2ZYZ0"/>
<evidence type="ECO:0000256" key="1">
    <source>
        <dbReference type="ARBA" id="ARBA00008954"/>
    </source>
</evidence>
<dbReference type="GO" id="GO:0030170">
    <property type="term" value="F:pyridoxal phosphate binding"/>
    <property type="evidence" value="ECO:0007669"/>
    <property type="project" value="InterPro"/>
</dbReference>
<dbReference type="InterPro" id="IPR015422">
    <property type="entry name" value="PyrdxlP-dep_Trfase_small"/>
</dbReference>
<dbReference type="Pfam" id="PF00202">
    <property type="entry name" value="Aminotran_3"/>
    <property type="match status" value="1"/>
</dbReference>
<dbReference type="InterPro" id="IPR015424">
    <property type="entry name" value="PyrdxlP-dep_Trfase"/>
</dbReference>
<sequence length="101" mass="10790">YLLKGLQKVQQQSTIIADVRGKGLLIGIELQPFTKASELISVAAKNGLLLYQAVSGQAGKEDSALLVAPPMTTTYSELDELLSIFVKSVEEMMQKGGHGIA</sequence>
<keyword evidence="2" id="KW-0808">Transferase</keyword>
<reference evidence="2 3" key="1">
    <citation type="journal article" date="2019" name="Environ. Microbiol.">
        <title>An active ?-lactamase is a part of an orchestrated cell wall stress resistance network of Bacillus subtilis and related rhizosphere species.</title>
        <authorList>
            <person name="Bucher T."/>
            <person name="Keren-Paz A."/>
            <person name="Hausser J."/>
            <person name="Olender T."/>
            <person name="Cytryn E."/>
            <person name="Kolodkin-Gal I."/>
        </authorList>
    </citation>
    <scope>NUCLEOTIDE SEQUENCE [LARGE SCALE GENOMIC DNA]</scope>
    <source>
        <strain evidence="2 3">I186</strain>
    </source>
</reference>
<dbReference type="Gene3D" id="3.90.1150.10">
    <property type="entry name" value="Aspartate Aminotransferase, domain 1"/>
    <property type="match status" value="1"/>
</dbReference>
<dbReference type="EMBL" id="SZOD01000851">
    <property type="protein sequence ID" value="TKI80676.1"/>
    <property type="molecule type" value="Genomic_DNA"/>
</dbReference>
<proteinExistence type="inferred from homology"/>
<dbReference type="InterPro" id="IPR005814">
    <property type="entry name" value="Aminotrans_3"/>
</dbReference>
<gene>
    <name evidence="2" type="ORF">FC701_27630</name>
</gene>
<protein>
    <submittedName>
        <fullName evidence="2">Aminotransferase class III-fold pyridoxal phosphate-dependent enzyme</fullName>
    </submittedName>
</protein>
<name>A0A4U2ZYZ0_BACMY</name>
<evidence type="ECO:0000313" key="2">
    <source>
        <dbReference type="EMBL" id="TKI80676.1"/>
    </source>
</evidence>
<evidence type="ECO:0000313" key="3">
    <source>
        <dbReference type="Proteomes" id="UP000305524"/>
    </source>
</evidence>
<comment type="caution">
    <text evidence="2">The sequence shown here is derived from an EMBL/GenBank/DDBJ whole genome shotgun (WGS) entry which is preliminary data.</text>
</comment>
<feature type="non-terminal residue" evidence="2">
    <location>
        <position position="1"/>
    </location>
</feature>
<keyword evidence="2" id="KW-0032">Aminotransferase</keyword>
<comment type="similarity">
    <text evidence="1">Belongs to the class-III pyridoxal-phosphate-dependent aminotransferase family.</text>
</comment>